<name>A0A565CMM8_9BRAS</name>
<dbReference type="Gene3D" id="1.10.10.1290">
    <property type="entry name" value="Transcriptional regulator DELLA, N-terminal domain"/>
    <property type="match status" value="1"/>
</dbReference>
<protein>
    <recommendedName>
        <fullName evidence="3">Transcriptional factor DELLA N-terminal domain-containing protein</fullName>
    </recommendedName>
</protein>
<keyword evidence="5" id="KW-1185">Reference proteome</keyword>
<evidence type="ECO:0000256" key="2">
    <source>
        <dbReference type="SAM" id="MobiDB-lite"/>
    </source>
</evidence>
<evidence type="ECO:0000313" key="5">
    <source>
        <dbReference type="Proteomes" id="UP000489600"/>
    </source>
</evidence>
<dbReference type="AlphaFoldDB" id="A0A565CMM8"/>
<comment type="caution">
    <text evidence="4">The sequence shown here is derived from an EMBL/GenBank/DDBJ whole genome shotgun (WGS) entry which is preliminary data.</text>
</comment>
<evidence type="ECO:0000259" key="3">
    <source>
        <dbReference type="Pfam" id="PF12041"/>
    </source>
</evidence>
<reference evidence="4" key="1">
    <citation type="submission" date="2019-07" db="EMBL/GenBank/DDBJ databases">
        <authorList>
            <person name="Dittberner H."/>
        </authorList>
    </citation>
    <scope>NUCLEOTIDE SEQUENCE [LARGE SCALE GENOMIC DNA]</scope>
</reference>
<dbReference type="PANTHER" id="PTHR31736">
    <property type="match status" value="1"/>
</dbReference>
<feature type="region of interest" description="Disordered" evidence="2">
    <location>
        <begin position="279"/>
        <end position="303"/>
    </location>
</feature>
<dbReference type="Proteomes" id="UP000489600">
    <property type="component" value="Unassembled WGS sequence"/>
</dbReference>
<dbReference type="PANTHER" id="PTHR31736:SF19">
    <property type="entry name" value="PECTIN LYASE SUPERFAMILY PROTEIN-RELATED"/>
    <property type="match status" value="1"/>
</dbReference>
<evidence type="ECO:0000313" key="4">
    <source>
        <dbReference type="EMBL" id="VVB14935.1"/>
    </source>
</evidence>
<feature type="domain" description="Transcriptional factor DELLA N-terminal" evidence="3">
    <location>
        <begin position="17"/>
        <end position="57"/>
    </location>
</feature>
<dbReference type="SUPFAM" id="SSF51126">
    <property type="entry name" value="Pectin lyase-like"/>
    <property type="match status" value="1"/>
</dbReference>
<dbReference type="EMBL" id="CABITT030000008">
    <property type="protein sequence ID" value="VVB14935.1"/>
    <property type="molecule type" value="Genomic_DNA"/>
</dbReference>
<dbReference type="Gene3D" id="2.160.20.10">
    <property type="entry name" value="Single-stranded right-handed beta-helix, Pectin lyase-like"/>
    <property type="match status" value="1"/>
</dbReference>
<dbReference type="InterPro" id="IPR012334">
    <property type="entry name" value="Pectin_lyas_fold"/>
</dbReference>
<dbReference type="InterPro" id="IPR021914">
    <property type="entry name" value="TF_DELLA_N"/>
</dbReference>
<dbReference type="OrthoDB" id="187139at2759"/>
<evidence type="ECO:0000256" key="1">
    <source>
        <dbReference type="ARBA" id="ARBA00023157"/>
    </source>
</evidence>
<dbReference type="InterPro" id="IPR038088">
    <property type="entry name" value="DELLA_N_sf"/>
</dbReference>
<dbReference type="SMART" id="SM01129">
    <property type="entry name" value="DELLA"/>
    <property type="match status" value="1"/>
</dbReference>
<accession>A0A565CMM8</accession>
<dbReference type="Pfam" id="PF12041">
    <property type="entry name" value="DELLA"/>
    <property type="match status" value="1"/>
</dbReference>
<feature type="compositionally biased region" description="Pro residues" evidence="2">
    <location>
        <begin position="287"/>
        <end position="296"/>
    </location>
</feature>
<sequence length="345" mass="38394">MSFSLFWVTRFELPTWLEQLEMVLSNDDNAFNYGNTIHYNPSDLSSWAHTMLSDLTFYPDLDPTRISSDDDCTSTSSSKRIRLGDSACTESATRPVVLFSDSQETGVRLVQALAFQNAWKALCEAKGEYEATSLVIHANETYTIQPQLFLGLCVSRNLHIQIDGKIEAPKVIKEWGDIENKYWLCFKNVSGLVLNGSGLLHPHGEIWWYSVDHSLRPREDAVKVSNVTFKNFKGTCANAIAIKLDCDEILVTLSPLISSVVVMKNMNLPQGHTKSSIFGSHTAAKPRVPPKPPTPFSQPRTPAKPLVLYAKPPTPNAKPRALSPPPYLINAFCDAPIIFTISKLL</sequence>
<proteinExistence type="predicted"/>
<keyword evidence="1" id="KW-1015">Disulfide bond</keyword>
<dbReference type="InterPro" id="IPR011050">
    <property type="entry name" value="Pectin_lyase_fold/virulence"/>
</dbReference>
<organism evidence="4 5">
    <name type="scientific">Arabis nemorensis</name>
    <dbReference type="NCBI Taxonomy" id="586526"/>
    <lineage>
        <taxon>Eukaryota</taxon>
        <taxon>Viridiplantae</taxon>
        <taxon>Streptophyta</taxon>
        <taxon>Embryophyta</taxon>
        <taxon>Tracheophyta</taxon>
        <taxon>Spermatophyta</taxon>
        <taxon>Magnoliopsida</taxon>
        <taxon>eudicotyledons</taxon>
        <taxon>Gunneridae</taxon>
        <taxon>Pentapetalae</taxon>
        <taxon>rosids</taxon>
        <taxon>malvids</taxon>
        <taxon>Brassicales</taxon>
        <taxon>Brassicaceae</taxon>
        <taxon>Arabideae</taxon>
        <taxon>Arabis</taxon>
    </lineage>
</organism>
<gene>
    <name evidence="4" type="ORF">ANE_LOCUS25379</name>
</gene>